<keyword evidence="3 7" id="KW-0808">Transferase</keyword>
<sequence>MEIIIEPLARKHNKRGFRCGNDQLNFYIGKIAAQHIKNGVYRIFVLAPKANPTVIIGYYSITTCDVRVESFQPSDRKKLPKSHPLPAGRLARLAVTTKHQGQDFGEKLLIHAMRNFLSAQEAVGMCALFVDAKDESAGNFYRKYGFIQSSDDPLQFYLPTATIRKALNPI</sequence>
<dbReference type="EMBL" id="AATS01000001">
    <property type="protein sequence ID" value="EAU56116.1"/>
    <property type="molecule type" value="Genomic_DNA"/>
</dbReference>
<proteinExistence type="predicted"/>
<evidence type="ECO:0000256" key="5">
    <source>
        <dbReference type="ARBA" id="ARBA00049880"/>
    </source>
</evidence>
<keyword evidence="2" id="KW-1277">Toxin-antitoxin system</keyword>
<organism evidence="7 8">
    <name type="scientific">Mariprofundus ferrooxydans PV-1</name>
    <dbReference type="NCBI Taxonomy" id="314345"/>
    <lineage>
        <taxon>Bacteria</taxon>
        <taxon>Pseudomonadati</taxon>
        <taxon>Pseudomonadota</taxon>
        <taxon>Candidatius Mariprofundia</taxon>
        <taxon>Mariprofundales</taxon>
        <taxon>Mariprofundaceae</taxon>
        <taxon>Mariprofundus</taxon>
    </lineage>
</organism>
<dbReference type="InterPro" id="IPR000182">
    <property type="entry name" value="GNAT_dom"/>
</dbReference>
<evidence type="ECO:0000256" key="2">
    <source>
        <dbReference type="ARBA" id="ARBA00022649"/>
    </source>
</evidence>
<evidence type="ECO:0000313" key="8">
    <source>
        <dbReference type="Proteomes" id="UP000005297"/>
    </source>
</evidence>
<evidence type="ECO:0000256" key="4">
    <source>
        <dbReference type="ARBA" id="ARBA00023315"/>
    </source>
</evidence>
<dbReference type="Gene3D" id="3.40.630.30">
    <property type="match status" value="1"/>
</dbReference>
<dbReference type="AlphaFoldDB" id="Q0F325"/>
<protein>
    <submittedName>
        <fullName evidence="7">Acetyltransferase (GNAT) family protein</fullName>
    </submittedName>
</protein>
<comment type="catalytic activity">
    <reaction evidence="5">
        <text>glycyl-tRNA(Gly) + acetyl-CoA = N-acetylglycyl-tRNA(Gly) + CoA + H(+)</text>
        <dbReference type="Rhea" id="RHEA:81867"/>
        <dbReference type="Rhea" id="RHEA-COMP:9683"/>
        <dbReference type="Rhea" id="RHEA-COMP:19766"/>
        <dbReference type="ChEBI" id="CHEBI:15378"/>
        <dbReference type="ChEBI" id="CHEBI:57287"/>
        <dbReference type="ChEBI" id="CHEBI:57288"/>
        <dbReference type="ChEBI" id="CHEBI:78522"/>
        <dbReference type="ChEBI" id="CHEBI:232036"/>
    </reaction>
</comment>
<dbReference type="InterPro" id="IPR016181">
    <property type="entry name" value="Acyl_CoA_acyltransferase"/>
</dbReference>
<dbReference type="RefSeq" id="WP_009851260.1">
    <property type="nucleotide sequence ID" value="NZ_DS022295.1"/>
</dbReference>
<dbReference type="STRING" id="314344.AL013_05000"/>
<keyword evidence="4" id="KW-0012">Acyltransferase</keyword>
<dbReference type="SUPFAM" id="SSF55729">
    <property type="entry name" value="Acyl-CoA N-acyltransferases (Nat)"/>
    <property type="match status" value="1"/>
</dbReference>
<dbReference type="PANTHER" id="PTHR36449">
    <property type="entry name" value="ACETYLTRANSFERASE-RELATED"/>
    <property type="match status" value="1"/>
</dbReference>
<name>Q0F325_9PROT</name>
<dbReference type="HOGENOM" id="CLU_101288_3_0_0"/>
<keyword evidence="1" id="KW-0678">Repressor</keyword>
<reference evidence="7 8" key="1">
    <citation type="submission" date="2006-09" db="EMBL/GenBank/DDBJ databases">
        <authorList>
            <person name="Emerson D."/>
            <person name="Ferriera S."/>
            <person name="Johnson J."/>
            <person name="Kravitz S."/>
            <person name="Halpern A."/>
            <person name="Remington K."/>
            <person name="Beeson K."/>
            <person name="Tran B."/>
            <person name="Rogers Y.-H."/>
            <person name="Friedman R."/>
            <person name="Venter J.C."/>
        </authorList>
    </citation>
    <scope>NUCLEOTIDE SEQUENCE [LARGE SCALE GENOMIC DNA]</scope>
    <source>
        <strain evidence="7 8">PV-1</strain>
    </source>
</reference>
<dbReference type="Proteomes" id="UP000005297">
    <property type="component" value="Unassembled WGS sequence"/>
</dbReference>
<dbReference type="InParanoid" id="Q0F325"/>
<comment type="caution">
    <text evidence="7">The sequence shown here is derived from an EMBL/GenBank/DDBJ whole genome shotgun (WGS) entry which is preliminary data.</text>
</comment>
<dbReference type="PANTHER" id="PTHR36449:SF1">
    <property type="entry name" value="ACETYLTRANSFERASE"/>
    <property type="match status" value="1"/>
</dbReference>
<dbReference type="eggNOG" id="COG3153">
    <property type="taxonomic scope" value="Bacteria"/>
</dbReference>
<evidence type="ECO:0000259" key="6">
    <source>
        <dbReference type="Pfam" id="PF13508"/>
    </source>
</evidence>
<keyword evidence="8" id="KW-1185">Reference proteome</keyword>
<dbReference type="Pfam" id="PF13508">
    <property type="entry name" value="Acetyltransf_7"/>
    <property type="match status" value="1"/>
</dbReference>
<dbReference type="GO" id="GO:0016747">
    <property type="term" value="F:acyltransferase activity, transferring groups other than amino-acyl groups"/>
    <property type="evidence" value="ECO:0007669"/>
    <property type="project" value="InterPro"/>
</dbReference>
<evidence type="ECO:0000256" key="1">
    <source>
        <dbReference type="ARBA" id="ARBA00022491"/>
    </source>
</evidence>
<evidence type="ECO:0000256" key="3">
    <source>
        <dbReference type="ARBA" id="ARBA00022679"/>
    </source>
</evidence>
<evidence type="ECO:0000313" key="7">
    <source>
        <dbReference type="EMBL" id="EAU56116.1"/>
    </source>
</evidence>
<feature type="domain" description="N-acetyltransferase" evidence="6">
    <location>
        <begin position="81"/>
        <end position="147"/>
    </location>
</feature>
<gene>
    <name evidence="7" type="ORF">SPV1_04828</name>
</gene>
<accession>Q0F325</accession>